<dbReference type="Gene3D" id="3.30.420.10">
    <property type="entry name" value="Ribonuclease H-like superfamily/Ribonuclease H"/>
    <property type="match status" value="1"/>
</dbReference>
<dbReference type="InterPro" id="IPR039537">
    <property type="entry name" value="Retrotran_Ty1/copia-like"/>
</dbReference>
<dbReference type="GO" id="GO:0003676">
    <property type="term" value="F:nucleic acid binding"/>
    <property type="evidence" value="ECO:0007669"/>
    <property type="project" value="InterPro"/>
</dbReference>
<evidence type="ECO:0000259" key="1">
    <source>
        <dbReference type="PROSITE" id="PS50994"/>
    </source>
</evidence>
<reference evidence="2 3" key="1">
    <citation type="submission" date="2024-02" db="EMBL/GenBank/DDBJ databases">
        <title>High-quality chromosome-scale genome assembly of Pensacola bahiagrass (Paspalum notatum Flugge var. saurae).</title>
        <authorList>
            <person name="Vega J.M."/>
            <person name="Podio M."/>
            <person name="Orjuela J."/>
            <person name="Siena L.A."/>
            <person name="Pessino S.C."/>
            <person name="Combes M.C."/>
            <person name="Mariac C."/>
            <person name="Albertini E."/>
            <person name="Pupilli F."/>
            <person name="Ortiz J.P.A."/>
            <person name="Leblanc O."/>
        </authorList>
    </citation>
    <scope>NUCLEOTIDE SEQUENCE [LARGE SCALE GENOMIC DNA]</scope>
    <source>
        <strain evidence="2">R1</strain>
        <tissue evidence="2">Leaf</tissue>
    </source>
</reference>
<dbReference type="GO" id="GO:0015074">
    <property type="term" value="P:DNA integration"/>
    <property type="evidence" value="ECO:0007669"/>
    <property type="project" value="InterPro"/>
</dbReference>
<accession>A0AAQ3X2K7</accession>
<dbReference type="AlphaFoldDB" id="A0AAQ3X2K7"/>
<dbReference type="EMBL" id="CP144750">
    <property type="protein sequence ID" value="WVZ82551.1"/>
    <property type="molecule type" value="Genomic_DNA"/>
</dbReference>
<proteinExistence type="predicted"/>
<dbReference type="PANTHER" id="PTHR42648:SF26">
    <property type="entry name" value="INTEGRASE CATALYTIC DOMAIN-CONTAINING PROTEIN"/>
    <property type="match status" value="1"/>
</dbReference>
<dbReference type="InterPro" id="IPR036397">
    <property type="entry name" value="RNaseH_sf"/>
</dbReference>
<name>A0AAQ3X2K7_PASNO</name>
<gene>
    <name evidence="2" type="ORF">U9M48_029805</name>
</gene>
<evidence type="ECO:0000313" key="2">
    <source>
        <dbReference type="EMBL" id="WVZ82551.1"/>
    </source>
</evidence>
<protein>
    <recommendedName>
        <fullName evidence="1">Integrase catalytic domain-containing protein</fullName>
    </recommendedName>
</protein>
<keyword evidence="3" id="KW-1185">Reference proteome</keyword>
<dbReference type="Proteomes" id="UP001341281">
    <property type="component" value="Chromosome 06"/>
</dbReference>
<dbReference type="PANTHER" id="PTHR42648">
    <property type="entry name" value="TRANSPOSASE, PUTATIVE-RELATED"/>
    <property type="match status" value="1"/>
</dbReference>
<dbReference type="SUPFAM" id="SSF53098">
    <property type="entry name" value="Ribonuclease H-like"/>
    <property type="match status" value="1"/>
</dbReference>
<evidence type="ECO:0000313" key="3">
    <source>
        <dbReference type="Proteomes" id="UP001341281"/>
    </source>
</evidence>
<dbReference type="InterPro" id="IPR012337">
    <property type="entry name" value="RNaseH-like_sf"/>
</dbReference>
<feature type="domain" description="Integrase catalytic" evidence="1">
    <location>
        <begin position="38"/>
        <end position="173"/>
    </location>
</feature>
<sequence>MDRSLGFSESFSQSYPAVSTMGSFGQLAEGLPPSHKMVAATPHSGGAKSHKLPYSKSNAPTSVGRHNYYVSFIDDFSKYTWIYLLKKKSDVFQAFRIFQNFVERKINRKIITMQTDWGEEYEKLHSFFQQIGIAHHVSCPHAHQQNGSAERKHRHIVDVGLALLAKASVPLKF</sequence>
<organism evidence="2 3">
    <name type="scientific">Paspalum notatum var. saurae</name>
    <dbReference type="NCBI Taxonomy" id="547442"/>
    <lineage>
        <taxon>Eukaryota</taxon>
        <taxon>Viridiplantae</taxon>
        <taxon>Streptophyta</taxon>
        <taxon>Embryophyta</taxon>
        <taxon>Tracheophyta</taxon>
        <taxon>Spermatophyta</taxon>
        <taxon>Magnoliopsida</taxon>
        <taxon>Liliopsida</taxon>
        <taxon>Poales</taxon>
        <taxon>Poaceae</taxon>
        <taxon>PACMAD clade</taxon>
        <taxon>Panicoideae</taxon>
        <taxon>Andropogonodae</taxon>
        <taxon>Paspaleae</taxon>
        <taxon>Paspalinae</taxon>
        <taxon>Paspalum</taxon>
    </lineage>
</organism>
<dbReference type="InterPro" id="IPR001584">
    <property type="entry name" value="Integrase_cat-core"/>
</dbReference>
<dbReference type="PROSITE" id="PS50994">
    <property type="entry name" value="INTEGRASE"/>
    <property type="match status" value="1"/>
</dbReference>